<dbReference type="STRING" id="1618387.UW44_C0015G0031"/>
<keyword evidence="1 3" id="KW-0479">Metal-binding</keyword>
<dbReference type="AlphaFoldDB" id="A0A0G1HW64"/>
<dbReference type="Proteomes" id="UP000034006">
    <property type="component" value="Unassembled WGS sequence"/>
</dbReference>
<evidence type="ECO:0000313" key="5">
    <source>
        <dbReference type="Proteomes" id="UP000034006"/>
    </source>
</evidence>
<dbReference type="GO" id="GO:0016788">
    <property type="term" value="F:hydrolase activity, acting on ester bonds"/>
    <property type="evidence" value="ECO:0007669"/>
    <property type="project" value="InterPro"/>
</dbReference>
<dbReference type="PIRSF" id="PIRSF005902">
    <property type="entry name" value="DNase_TatD"/>
    <property type="match status" value="1"/>
</dbReference>
<keyword evidence="2 4" id="KW-0378">Hydrolase</keyword>
<feature type="binding site" evidence="3">
    <location>
        <position position="217"/>
    </location>
    <ligand>
        <name>a divalent metal cation</name>
        <dbReference type="ChEBI" id="CHEBI:60240"/>
        <label>1</label>
    </ligand>
</feature>
<dbReference type="Pfam" id="PF01026">
    <property type="entry name" value="TatD_DNase"/>
    <property type="match status" value="1"/>
</dbReference>
<accession>A0A0G1HW64</accession>
<dbReference type="GO" id="GO:0046872">
    <property type="term" value="F:metal ion binding"/>
    <property type="evidence" value="ECO:0007669"/>
    <property type="project" value="UniProtKB-KW"/>
</dbReference>
<evidence type="ECO:0000313" key="4">
    <source>
        <dbReference type="EMBL" id="KKT51160.1"/>
    </source>
</evidence>
<dbReference type="NCBIfam" id="TIGR00010">
    <property type="entry name" value="YchF/TatD family DNA exonuclease"/>
    <property type="match status" value="1"/>
</dbReference>
<name>A0A0G1HW64_9BACT</name>
<dbReference type="PROSITE" id="PS01091">
    <property type="entry name" value="TATD_3"/>
    <property type="match status" value="1"/>
</dbReference>
<dbReference type="InterPro" id="IPR001130">
    <property type="entry name" value="TatD-like"/>
</dbReference>
<reference evidence="4 5" key="1">
    <citation type="journal article" date="2015" name="Nature">
        <title>rRNA introns, odd ribosomes, and small enigmatic genomes across a large radiation of phyla.</title>
        <authorList>
            <person name="Brown C.T."/>
            <person name="Hug L.A."/>
            <person name="Thomas B.C."/>
            <person name="Sharon I."/>
            <person name="Castelle C.J."/>
            <person name="Singh A."/>
            <person name="Wilkins M.J."/>
            <person name="Williams K.H."/>
            <person name="Banfield J.F."/>
        </authorList>
    </citation>
    <scope>NUCLEOTIDE SEQUENCE [LARGE SCALE GENOMIC DNA]</scope>
</reference>
<dbReference type="InterPro" id="IPR018228">
    <property type="entry name" value="DNase_TatD-rel_CS"/>
</dbReference>
<sequence>MLIDTHCHLTDERFTDIEKLLEEARMAGVEKVIMPSTSLSDAKKTMEIAEKYEQYCLVGIHPEEVVNLYRVQINSGKTLGGVIENAMEDLEKIIKRSKRVVGVGEIGLDYYWDKEKRTEERQTELFRKQIELAVENNLPAAIHMRGAEEEMRRELLAMKQLPRGQFHCFAGSADFLEIILTMGFYVSFCGNITYKSAENLRGLLKKVPQNRLLLETDSPYLPPEPLRGTVNTPANVKIIAEFMASELNLSTGELSEITSQNTKCLYSLEN</sequence>
<dbReference type="InterPro" id="IPR032466">
    <property type="entry name" value="Metal_Hydrolase"/>
</dbReference>
<dbReference type="SUPFAM" id="SSF51556">
    <property type="entry name" value="Metallo-dependent hydrolases"/>
    <property type="match status" value="1"/>
</dbReference>
<gene>
    <name evidence="4" type="ORF">UW44_C0015G0031</name>
</gene>
<evidence type="ECO:0000256" key="1">
    <source>
        <dbReference type="ARBA" id="ARBA00022723"/>
    </source>
</evidence>
<dbReference type="PATRIC" id="fig|1618387.3.peg.1113"/>
<protein>
    <submittedName>
        <fullName evidence="4">Hydrolase, TatD family</fullName>
    </submittedName>
</protein>
<dbReference type="GO" id="GO:0004536">
    <property type="term" value="F:DNA nuclease activity"/>
    <property type="evidence" value="ECO:0007669"/>
    <property type="project" value="InterPro"/>
</dbReference>
<evidence type="ECO:0000256" key="3">
    <source>
        <dbReference type="PIRSR" id="PIRSR005902-1"/>
    </source>
</evidence>
<dbReference type="PANTHER" id="PTHR46124:SF2">
    <property type="entry name" value="D-AMINOACYL-TRNA DEACYLASE"/>
    <property type="match status" value="1"/>
</dbReference>
<feature type="binding site" evidence="3">
    <location>
        <position position="143"/>
    </location>
    <ligand>
        <name>a divalent metal cation</name>
        <dbReference type="ChEBI" id="CHEBI:60240"/>
        <label>2</label>
    </ligand>
</feature>
<dbReference type="CDD" id="cd01310">
    <property type="entry name" value="TatD_DNAse"/>
    <property type="match status" value="1"/>
</dbReference>
<feature type="binding site" evidence="3">
    <location>
        <position position="6"/>
    </location>
    <ligand>
        <name>a divalent metal cation</name>
        <dbReference type="ChEBI" id="CHEBI:60240"/>
        <label>1</label>
    </ligand>
</feature>
<dbReference type="EMBL" id="LCIH01000015">
    <property type="protein sequence ID" value="KKT51160.1"/>
    <property type="molecule type" value="Genomic_DNA"/>
</dbReference>
<dbReference type="PANTHER" id="PTHR46124">
    <property type="entry name" value="D-AMINOACYL-TRNA DEACYLASE"/>
    <property type="match status" value="1"/>
</dbReference>
<feature type="binding site" evidence="3">
    <location>
        <position position="8"/>
    </location>
    <ligand>
        <name>a divalent metal cation</name>
        <dbReference type="ChEBI" id="CHEBI:60240"/>
        <label>1</label>
    </ligand>
</feature>
<dbReference type="InterPro" id="IPR015991">
    <property type="entry name" value="TatD/YcfH-like"/>
</dbReference>
<dbReference type="FunFam" id="3.20.20.140:FF:000005">
    <property type="entry name" value="TatD family hydrolase"/>
    <property type="match status" value="1"/>
</dbReference>
<organism evidence="4 5">
    <name type="scientific">Candidatus Collierbacteria bacterium GW2011_GWB2_44_22</name>
    <dbReference type="NCBI Taxonomy" id="1618387"/>
    <lineage>
        <taxon>Bacteria</taxon>
        <taxon>Candidatus Collieribacteriota</taxon>
    </lineage>
</organism>
<evidence type="ECO:0000256" key="2">
    <source>
        <dbReference type="ARBA" id="ARBA00022801"/>
    </source>
</evidence>
<proteinExistence type="predicted"/>
<dbReference type="Gene3D" id="3.20.20.140">
    <property type="entry name" value="Metal-dependent hydrolases"/>
    <property type="match status" value="1"/>
</dbReference>
<feature type="binding site" evidence="3">
    <location>
        <position position="105"/>
    </location>
    <ligand>
        <name>a divalent metal cation</name>
        <dbReference type="ChEBI" id="CHEBI:60240"/>
        <label>1</label>
    </ligand>
</feature>
<comment type="caution">
    <text evidence="4">The sequence shown here is derived from an EMBL/GenBank/DDBJ whole genome shotgun (WGS) entry which is preliminary data.</text>
</comment>
<feature type="binding site" evidence="3">
    <location>
        <position position="167"/>
    </location>
    <ligand>
        <name>a divalent metal cation</name>
        <dbReference type="ChEBI" id="CHEBI:60240"/>
        <label>2</label>
    </ligand>
</feature>